<evidence type="ECO:0000313" key="8">
    <source>
        <dbReference type="EMBL" id="GAA3605464.1"/>
    </source>
</evidence>
<dbReference type="Gene3D" id="1.25.40.10">
    <property type="entry name" value="Tetratricopeptide repeat domain"/>
    <property type="match status" value="2"/>
</dbReference>
<feature type="region of interest" description="Disordered" evidence="6">
    <location>
        <begin position="642"/>
        <end position="672"/>
    </location>
</feature>
<reference evidence="9" key="1">
    <citation type="journal article" date="2019" name="Int. J. Syst. Evol. Microbiol.">
        <title>The Global Catalogue of Microorganisms (GCM) 10K type strain sequencing project: providing services to taxonomists for standard genome sequencing and annotation.</title>
        <authorList>
            <consortium name="The Broad Institute Genomics Platform"/>
            <consortium name="The Broad Institute Genome Sequencing Center for Infectious Disease"/>
            <person name="Wu L."/>
            <person name="Ma J."/>
        </authorList>
    </citation>
    <scope>NUCLEOTIDE SEQUENCE [LARGE SCALE GENOMIC DNA]</scope>
    <source>
        <strain evidence="9">JCM 16902</strain>
    </source>
</reference>
<dbReference type="SUPFAM" id="SSF46894">
    <property type="entry name" value="C-terminal effector domain of the bipartite response regulators"/>
    <property type="match status" value="1"/>
</dbReference>
<feature type="DNA-binding region" description="OmpR/PhoB-type" evidence="5">
    <location>
        <begin position="3"/>
        <end position="103"/>
    </location>
</feature>
<dbReference type="Proteomes" id="UP001501074">
    <property type="component" value="Unassembled WGS sequence"/>
</dbReference>
<dbReference type="InterPro" id="IPR036388">
    <property type="entry name" value="WH-like_DNA-bd_sf"/>
</dbReference>
<accession>A0ABP6ZEU7</accession>
<dbReference type="InterPro" id="IPR051677">
    <property type="entry name" value="AfsR-DnrI-RedD_regulator"/>
</dbReference>
<feature type="compositionally biased region" description="Gly residues" evidence="6">
    <location>
        <begin position="651"/>
        <end position="667"/>
    </location>
</feature>
<feature type="compositionally biased region" description="Gly residues" evidence="6">
    <location>
        <begin position="465"/>
        <end position="481"/>
    </location>
</feature>
<evidence type="ECO:0000256" key="6">
    <source>
        <dbReference type="SAM" id="MobiDB-lite"/>
    </source>
</evidence>
<dbReference type="Gene3D" id="1.10.10.10">
    <property type="entry name" value="Winged helix-like DNA-binding domain superfamily/Winged helix DNA-binding domain"/>
    <property type="match status" value="1"/>
</dbReference>
<evidence type="ECO:0000313" key="9">
    <source>
        <dbReference type="Proteomes" id="UP001501074"/>
    </source>
</evidence>
<evidence type="ECO:0000256" key="3">
    <source>
        <dbReference type="ARBA" id="ARBA00023125"/>
    </source>
</evidence>
<dbReference type="Gene3D" id="3.40.50.300">
    <property type="entry name" value="P-loop containing nucleotide triphosphate hydrolases"/>
    <property type="match status" value="1"/>
</dbReference>
<dbReference type="InterPro" id="IPR001867">
    <property type="entry name" value="OmpR/PhoB-type_DNA-bd"/>
</dbReference>
<proteinExistence type="inferred from homology"/>
<dbReference type="Pfam" id="PF03704">
    <property type="entry name" value="BTAD"/>
    <property type="match status" value="1"/>
</dbReference>
<dbReference type="PANTHER" id="PTHR35807">
    <property type="entry name" value="TRANSCRIPTIONAL REGULATOR REDD-RELATED"/>
    <property type="match status" value="1"/>
</dbReference>
<evidence type="ECO:0000256" key="5">
    <source>
        <dbReference type="PROSITE-ProRule" id="PRU01091"/>
    </source>
</evidence>
<comment type="caution">
    <text evidence="8">The sequence shown here is derived from an EMBL/GenBank/DDBJ whole genome shotgun (WGS) entry which is preliminary data.</text>
</comment>
<dbReference type="EMBL" id="BAAAZO010000003">
    <property type="protein sequence ID" value="GAA3605464.1"/>
    <property type="molecule type" value="Genomic_DNA"/>
</dbReference>
<dbReference type="InterPro" id="IPR011990">
    <property type="entry name" value="TPR-like_helical_dom_sf"/>
</dbReference>
<dbReference type="PROSITE" id="PS51755">
    <property type="entry name" value="OMPR_PHOB"/>
    <property type="match status" value="1"/>
</dbReference>
<dbReference type="InterPro" id="IPR016032">
    <property type="entry name" value="Sig_transdc_resp-reg_C-effctor"/>
</dbReference>
<dbReference type="Pfam" id="PF00486">
    <property type="entry name" value="Trans_reg_C"/>
    <property type="match status" value="1"/>
</dbReference>
<keyword evidence="9" id="KW-1185">Reference proteome</keyword>
<keyword evidence="3 5" id="KW-0238">DNA-binding</keyword>
<feature type="compositionally biased region" description="Low complexity" evidence="6">
    <location>
        <begin position="366"/>
        <end position="375"/>
    </location>
</feature>
<comment type="similarity">
    <text evidence="1">Belongs to the AfsR/DnrI/RedD regulatory family.</text>
</comment>
<dbReference type="PANTHER" id="PTHR35807:SF1">
    <property type="entry name" value="TRANSCRIPTIONAL REGULATOR REDD"/>
    <property type="match status" value="1"/>
</dbReference>
<feature type="compositionally biased region" description="Low complexity" evidence="6">
    <location>
        <begin position="427"/>
        <end position="440"/>
    </location>
</feature>
<gene>
    <name evidence="8" type="ORF">GCM10022223_21520</name>
</gene>
<protein>
    <recommendedName>
        <fullName evidence="7">OmpR/PhoB-type domain-containing protein</fullName>
    </recommendedName>
</protein>
<sequence>MAHASRSDSSDRIRVLGPVEIVRAGRPVSAGSPRQRALLALLALSVGVAVPASRLIDLLWGDAPPPSAGNTVQVYVSRLRRLLAAPGEVPPLRTVSGMYLLDLPPEAIDSRRFEEASESGRSRLAAGDPVGAAHELRSALQLWRGTTLPDLAGVPGAVASVARLESLRQSTIADRIDAESLLGRHSRLIPELQDLVRRHALNERFVGQLMTSLYWEGRQAEALAAYAAAAGRLGDELGIDPGPALRELHGRLLRQELGPVTPARETDSESPSFVDGWPLRPAPVSRAVQASLLTQGSDSVRLETEFNSRMVNRLFPGRIPGPRSGGAPMPMSTIPLQPRVAPAAFRPDPADAAPEFSVDQSGFSADSPVSSVDSPGFRLASSANPVGPPVVPGGLGAAGAGEFRARVESRFTPESRGAGGGRGEEGSGSATGEASASGSEVRTGSSFGTGISLANGAGVRNRPGVGSGTGAGGSSGVGRAFGAGNTPSAGAHRPGRDHARFGQLVPGRPEAEPVGPVNLVSRPPTLSTGPGAPVLPGMPGVPDGDGLADTGGIPVIGTKRTAFGTAFGAGTIGRSVELGTALELLRRPDVRLVTIAGPGGAGKTRLAAQVVARRLADRARDVMSGPRVLVVPLGGLGNGVSNRGVRNTGVSGTGESGTGESGAGDGNTGSNSAGLAERLRRVLGVVPDFPGEAPLDTVCRALAATPCLLVLDDLDLVGAVEAGRTSHPPRATRGTPLPVGSLVDTVTALITRVGGLRVLATSRRPLGVPGEQVVGLGPLSLPWAWSGADDVDTVRSSDAVRLFRDRARAVLPAFEVTAENAAPVSELCRALDGLPLALELAAARSRGRSPDVISAELDQARRQPGGMLGSVLSWTVNLLDDTERLVLSQLSVFVGGATLDAAEWVCGPVPGPGQVIDVIGRLADKNLLLIDETGRLGMLSPVREYARGLLAADPGQEAACSDRHAAWFAEFADTLPPVTDRWLDPAQAPAGAGPGRAIEFDNLTSAAAHAQGRDGEVFARLVVALLDQGAGTGRWDLGDASGWLDRARAGKPHDRTTSRLLIAGGGLALFGGSPRRALEILTDVPTSGDPVNAVRVALMRAVTARSLGRNEEALTELEGALEQMRAVRRLPGTLWHAVVNTLADVLDELGRTAAAIGHWQRSRHRAAAEGDPARLAYPLAMLAQAAQERGEDRLSQVLITQARTAAESGGPAVRAAVAVTGGVLELRGGDARQAVRSLRTGLREAHRGGRFFTLPRIAGLLGAARAESDPERAATLLGASAAWCAERSLVVTGRREREIIERAESGLTRAARPSDTVRRAAARGAAVPFGSLTGLLRLDPAERPDEATAPRFIDLTGEAPRVRT</sequence>
<keyword evidence="4" id="KW-0804">Transcription</keyword>
<evidence type="ECO:0000256" key="1">
    <source>
        <dbReference type="ARBA" id="ARBA00005820"/>
    </source>
</evidence>
<dbReference type="InterPro" id="IPR027417">
    <property type="entry name" value="P-loop_NTPase"/>
</dbReference>
<evidence type="ECO:0000256" key="2">
    <source>
        <dbReference type="ARBA" id="ARBA00023015"/>
    </source>
</evidence>
<feature type="domain" description="OmpR/PhoB-type" evidence="7">
    <location>
        <begin position="3"/>
        <end position="103"/>
    </location>
</feature>
<feature type="region of interest" description="Disordered" evidence="6">
    <location>
        <begin position="1340"/>
        <end position="1364"/>
    </location>
</feature>
<dbReference type="SMART" id="SM00862">
    <property type="entry name" value="Trans_reg_C"/>
    <property type="match status" value="1"/>
</dbReference>
<dbReference type="CDD" id="cd15831">
    <property type="entry name" value="BTAD"/>
    <property type="match status" value="1"/>
</dbReference>
<evidence type="ECO:0000256" key="4">
    <source>
        <dbReference type="ARBA" id="ARBA00023163"/>
    </source>
</evidence>
<name>A0ABP6ZEU7_9ACTN</name>
<dbReference type="SUPFAM" id="SSF52540">
    <property type="entry name" value="P-loop containing nucleoside triphosphate hydrolases"/>
    <property type="match status" value="1"/>
</dbReference>
<dbReference type="SMART" id="SM01043">
    <property type="entry name" value="BTAD"/>
    <property type="match status" value="1"/>
</dbReference>
<organism evidence="8 9">
    <name type="scientific">Kineosporia mesophila</name>
    <dbReference type="NCBI Taxonomy" id="566012"/>
    <lineage>
        <taxon>Bacteria</taxon>
        <taxon>Bacillati</taxon>
        <taxon>Actinomycetota</taxon>
        <taxon>Actinomycetes</taxon>
        <taxon>Kineosporiales</taxon>
        <taxon>Kineosporiaceae</taxon>
        <taxon>Kineosporia</taxon>
    </lineage>
</organism>
<evidence type="ECO:0000259" key="7">
    <source>
        <dbReference type="PROSITE" id="PS51755"/>
    </source>
</evidence>
<feature type="region of interest" description="Disordered" evidence="6">
    <location>
        <begin position="410"/>
        <end position="517"/>
    </location>
</feature>
<keyword evidence="2" id="KW-0805">Transcription regulation</keyword>
<feature type="region of interest" description="Disordered" evidence="6">
    <location>
        <begin position="347"/>
        <end position="376"/>
    </location>
</feature>
<dbReference type="SUPFAM" id="SSF48452">
    <property type="entry name" value="TPR-like"/>
    <property type="match status" value="2"/>
</dbReference>
<dbReference type="InterPro" id="IPR005158">
    <property type="entry name" value="BTAD"/>
</dbReference>